<keyword evidence="1" id="KW-0175">Coiled coil</keyword>
<evidence type="ECO:0000256" key="2">
    <source>
        <dbReference type="SAM" id="MobiDB-lite"/>
    </source>
</evidence>
<evidence type="ECO:0000256" key="1">
    <source>
        <dbReference type="SAM" id="Coils"/>
    </source>
</evidence>
<feature type="compositionally biased region" description="Low complexity" evidence="2">
    <location>
        <begin position="328"/>
        <end position="340"/>
    </location>
</feature>
<evidence type="ECO:0000313" key="3">
    <source>
        <dbReference type="EMBL" id="GMH99909.1"/>
    </source>
</evidence>
<feature type="region of interest" description="Disordered" evidence="2">
    <location>
        <begin position="1"/>
        <end position="29"/>
    </location>
</feature>
<gene>
    <name evidence="3" type="ORF">TrLO_g775</name>
</gene>
<proteinExistence type="predicted"/>
<feature type="coiled-coil region" evidence="1">
    <location>
        <begin position="206"/>
        <end position="295"/>
    </location>
</feature>
<reference evidence="4" key="1">
    <citation type="journal article" date="2023" name="Commun. Biol.">
        <title>Genome analysis of Parmales, the sister group of diatoms, reveals the evolutionary specialization of diatoms from phago-mixotrophs to photoautotrophs.</title>
        <authorList>
            <person name="Ban H."/>
            <person name="Sato S."/>
            <person name="Yoshikawa S."/>
            <person name="Yamada K."/>
            <person name="Nakamura Y."/>
            <person name="Ichinomiya M."/>
            <person name="Sato N."/>
            <person name="Blanc-Mathieu R."/>
            <person name="Endo H."/>
            <person name="Kuwata A."/>
            <person name="Ogata H."/>
        </authorList>
    </citation>
    <scope>NUCLEOTIDE SEQUENCE [LARGE SCALE GENOMIC DNA]</scope>
    <source>
        <strain evidence="4">NIES 3700</strain>
    </source>
</reference>
<comment type="caution">
    <text evidence="3">The sequence shown here is derived from an EMBL/GenBank/DDBJ whole genome shotgun (WGS) entry which is preliminary data.</text>
</comment>
<dbReference type="OrthoDB" id="194911at2759"/>
<evidence type="ECO:0000313" key="4">
    <source>
        <dbReference type="Proteomes" id="UP001165122"/>
    </source>
</evidence>
<dbReference type="Proteomes" id="UP001165122">
    <property type="component" value="Unassembled WGS sequence"/>
</dbReference>
<accession>A0A9W7C668</accession>
<dbReference type="AlphaFoldDB" id="A0A9W7C668"/>
<feature type="region of interest" description="Disordered" evidence="2">
    <location>
        <begin position="325"/>
        <end position="347"/>
    </location>
</feature>
<sequence length="531" mass="58513">MAARDKNGTGRWAYAYHPPKIAKSEQPPIPEPQFRVGPPGVSSGISFRNLPDASLMAIRQICTHYEKKCSGKYSTNSLASRYVFQMSREIMSQLQAMSHNAGGAGQKVRDLESILTEWNDNFGRDAEEGFQGVFGIVPMTPTALRGALVGQRKRVKELEGMLVEVGRKAEEEKMGVVNDMEAHVGSARLQAEDDRERHQQVLIDMKRRCEEDVKIAQAQAKEAREEAKRALEFDRKRAEGTVKSEVKKEREAREKAEEELADVKDSLGREYSSKLRHLEIKVKSAEEQKRNAVDRAVDKLKRVHAQELSAAVREAAMHAGQAAMKQTGGAHPGSSAASSKARVERRDSRITGGGADIMKAEEESRLAPLTGEEIRRGKDVDTIVLSGGGGGDNVNPNREEGGEAQGVAAEPGSGISISASQGRSGGTRTDDSTVKLLKLKLKHSNDEATWLRSRVSDLEVMVKTMKVAMDGSLEEGAGEMEFSGWRQVVTVQYPWLRDRKREDPARYSYLDKKNQTFLKGIGGKNLGGRLD</sequence>
<protein>
    <submittedName>
        <fullName evidence="3">Uncharacterized protein</fullName>
    </submittedName>
</protein>
<feature type="region of interest" description="Disordered" evidence="2">
    <location>
        <begin position="385"/>
        <end position="430"/>
    </location>
</feature>
<dbReference type="EMBL" id="BRXW01000016">
    <property type="protein sequence ID" value="GMH99909.1"/>
    <property type="molecule type" value="Genomic_DNA"/>
</dbReference>
<keyword evidence="4" id="KW-1185">Reference proteome</keyword>
<organism evidence="3 4">
    <name type="scientific">Triparma laevis f. longispina</name>
    <dbReference type="NCBI Taxonomy" id="1714387"/>
    <lineage>
        <taxon>Eukaryota</taxon>
        <taxon>Sar</taxon>
        <taxon>Stramenopiles</taxon>
        <taxon>Ochrophyta</taxon>
        <taxon>Bolidophyceae</taxon>
        <taxon>Parmales</taxon>
        <taxon>Triparmaceae</taxon>
        <taxon>Triparma</taxon>
    </lineage>
</organism>
<name>A0A9W7C668_9STRA</name>